<organism evidence="6 7">
    <name type="scientific">Brassica napus</name>
    <name type="common">Rape</name>
    <dbReference type="NCBI Taxonomy" id="3708"/>
    <lineage>
        <taxon>Eukaryota</taxon>
        <taxon>Viridiplantae</taxon>
        <taxon>Streptophyta</taxon>
        <taxon>Embryophyta</taxon>
        <taxon>Tracheophyta</taxon>
        <taxon>Spermatophyta</taxon>
        <taxon>Magnoliopsida</taxon>
        <taxon>eudicotyledons</taxon>
        <taxon>Gunneridae</taxon>
        <taxon>Pentapetalae</taxon>
        <taxon>rosids</taxon>
        <taxon>malvids</taxon>
        <taxon>Brassicales</taxon>
        <taxon>Brassicaceae</taxon>
        <taxon>Brassiceae</taxon>
        <taxon>Brassica</taxon>
    </lineage>
</organism>
<keyword evidence="2" id="KW-0732">Signal</keyword>
<keyword evidence="4" id="KW-1133">Transmembrane helix</keyword>
<dbReference type="Proteomes" id="UP000824890">
    <property type="component" value="Unassembled WGS sequence"/>
</dbReference>
<feature type="transmembrane region" description="Helical" evidence="4">
    <location>
        <begin position="375"/>
        <end position="395"/>
    </location>
</feature>
<proteinExistence type="inferred from homology"/>
<evidence type="ECO:0000313" key="6">
    <source>
        <dbReference type="EMBL" id="KAH0878376.1"/>
    </source>
</evidence>
<evidence type="ECO:0000259" key="5">
    <source>
        <dbReference type="Pfam" id="PF18209"/>
    </source>
</evidence>
<feature type="domain" description="Embryo surrounding factor 1 brassicaceae" evidence="5">
    <location>
        <begin position="100"/>
        <end position="138"/>
    </location>
</feature>
<accession>A0ABQ7ZE84</accession>
<keyword evidence="7" id="KW-1185">Reference proteome</keyword>
<comment type="similarity">
    <text evidence="1">Belongs to the MEG family.</text>
</comment>
<protein>
    <recommendedName>
        <fullName evidence="5">Embryo surrounding factor 1 brassicaceae domain-containing protein</fullName>
    </recommendedName>
</protein>
<evidence type="ECO:0000256" key="3">
    <source>
        <dbReference type="ARBA" id="ARBA00023157"/>
    </source>
</evidence>
<dbReference type="PANTHER" id="PTHR36714:SF6">
    <property type="entry name" value="TRANSMEMBRANE PROTEIN"/>
    <property type="match status" value="1"/>
</dbReference>
<sequence>MVCVVSYHACRTRVSEKKDDEDQNLRLLLHRNCAKMNVRGIEDSNIVIPSNCVHIVGAVQDQIANVGKTKLHVMLYVLALIFLQSARMNVRGIDDSNIVMTSNCVHVTCSRIFVRDCWCCPGRVRKCWKDKASCDAICPRTHLPPNASSSGNGVLYTSFFMGFICVGNMISKICCLPFFYFEKDSKMNEKLSVMKLLKRAANLLLSNINLAFSPNHHLPHLPVPLPRTRGYFFLQDHKDLSENDLIPRLIQTSLPYFFPYTLDLFTTTVIVAASSVAYTSKEEESLGMLHLVQRSAKICSNRLVGCLIISLYVLLLSTSLFFGFFSDSVNYFFIASLVITKASTAQQQCCSMRWWFTIFIVLAVKFGKWSADGTWVWLLMYIVDSVSLILVVSVLEEEEDGKGIYGTNTVSFILNGNGVLYTGLYVGLICVGNAVKWVACVVSYHACRTRVSEKKDDEDQKLRGLMNSDDITQFVMVVTTTASRNKTPDVDSQSILPAATISYTVHVPRRAEEVDEAMPSFENEEKRHVSDCFKSIKPSSPLSLCVNEITIFGKVDGSMHFVKISMSFASCMRTCSDSYMASTLNNATKKPTKIQ</sequence>
<reference evidence="6 7" key="1">
    <citation type="submission" date="2021-05" db="EMBL/GenBank/DDBJ databases">
        <title>Genome Assembly of Synthetic Allotetraploid Brassica napus Reveals Homoeologous Exchanges between Subgenomes.</title>
        <authorList>
            <person name="Davis J.T."/>
        </authorList>
    </citation>
    <scope>NUCLEOTIDE SEQUENCE [LARGE SCALE GENOMIC DNA]</scope>
    <source>
        <strain evidence="7">cv. Da-Ae</strain>
        <tissue evidence="6">Seedling</tissue>
    </source>
</reference>
<feature type="transmembrane region" description="Helical" evidence="4">
    <location>
        <begin position="154"/>
        <end position="179"/>
    </location>
</feature>
<comment type="caution">
    <text evidence="6">The sequence shown here is derived from an EMBL/GenBank/DDBJ whole genome shotgun (WGS) entry which is preliminary data.</text>
</comment>
<evidence type="ECO:0000256" key="4">
    <source>
        <dbReference type="SAM" id="Phobius"/>
    </source>
</evidence>
<evidence type="ECO:0000256" key="2">
    <source>
        <dbReference type="ARBA" id="ARBA00022729"/>
    </source>
</evidence>
<keyword evidence="4" id="KW-0812">Transmembrane</keyword>
<name>A0ABQ7ZE84_BRANA</name>
<dbReference type="EMBL" id="JAGKQM010000015">
    <property type="protein sequence ID" value="KAH0878376.1"/>
    <property type="molecule type" value="Genomic_DNA"/>
</dbReference>
<feature type="transmembrane region" description="Helical" evidence="4">
    <location>
        <begin position="299"/>
        <end position="315"/>
    </location>
</feature>
<dbReference type="PANTHER" id="PTHR36714">
    <property type="entry name" value="T23E23.1"/>
    <property type="match status" value="1"/>
</dbReference>
<evidence type="ECO:0000256" key="1">
    <source>
        <dbReference type="ARBA" id="ARBA00010149"/>
    </source>
</evidence>
<dbReference type="InterPro" id="IPR041608">
    <property type="entry name" value="ESF1_brassicaceae"/>
</dbReference>
<keyword evidence="4" id="KW-0472">Membrane</keyword>
<keyword evidence="3" id="KW-1015">Disulfide bond</keyword>
<evidence type="ECO:0000313" key="7">
    <source>
        <dbReference type="Proteomes" id="UP000824890"/>
    </source>
</evidence>
<gene>
    <name evidence="6" type="ORF">HID58_065770</name>
</gene>
<dbReference type="Pfam" id="PF18209">
    <property type="entry name" value="ESF1"/>
    <property type="match status" value="1"/>
</dbReference>
<feature type="transmembrane region" description="Helical" evidence="4">
    <location>
        <begin position="73"/>
        <end position="90"/>
    </location>
</feature>